<dbReference type="SUPFAM" id="SSF50249">
    <property type="entry name" value="Nucleic acid-binding proteins"/>
    <property type="match status" value="1"/>
</dbReference>
<sequence length="142" mass="16159">MNENNKNFKISKNDDPKEIYKAGDIVEGIIDNITDFGAFITLPNGGKGLVHISEISCKYVKNVSDYVTLKQKVKVKVLSNNNGKIALSMSKSNPQAAKKHLLLKNRNRSLENMINEYKKISEEKISDLNSRIKFNKNKKNRF</sequence>
<dbReference type="KEGG" id="ips:CfP315_0475"/>
<dbReference type="InterPro" id="IPR003029">
    <property type="entry name" value="S1_domain"/>
</dbReference>
<accession>A0AA48I194</accession>
<organism evidence="2">
    <name type="scientific">Candidatus Improbicoccus pseudotrichonymphae</name>
    <dbReference type="NCBI Taxonomy" id="3033792"/>
    <lineage>
        <taxon>Bacteria</taxon>
        <taxon>Bacillati</taxon>
        <taxon>Bacillota</taxon>
        <taxon>Clostridia</taxon>
        <taxon>Candidatus Improbicoccus</taxon>
    </lineage>
</organism>
<dbReference type="EMBL" id="AP027924">
    <property type="protein sequence ID" value="BED91922.1"/>
    <property type="molecule type" value="Genomic_DNA"/>
</dbReference>
<gene>
    <name evidence="2" type="ORF">CfP315_0475</name>
</gene>
<dbReference type="Proteomes" id="UP001337580">
    <property type="component" value="Chromosome"/>
</dbReference>
<protein>
    <submittedName>
        <fullName evidence="2">S1 RNA-binding domain-containing protein</fullName>
    </submittedName>
</protein>
<reference evidence="2" key="1">
    <citation type="journal article" date="2023" name="ISME J.">
        <title>Emergence of putative energy parasites within Clostridia revealed by genome analysis of a novel endosymbiotic clade.</title>
        <authorList>
            <person name="Takahashi K."/>
            <person name="Kuwahara H."/>
            <person name="Horikawa Y."/>
            <person name="Izawa K."/>
            <person name="Kato D."/>
            <person name="Inagaki T."/>
            <person name="Yuki M."/>
            <person name="Ohkuma M."/>
            <person name="Hongoh Y."/>
        </authorList>
    </citation>
    <scope>NUCLEOTIDE SEQUENCE</scope>
    <source>
        <strain evidence="2">CfP3-15</strain>
    </source>
</reference>
<name>A0AA48I194_9FIRM</name>
<dbReference type="Pfam" id="PF00575">
    <property type="entry name" value="S1"/>
    <property type="match status" value="1"/>
</dbReference>
<dbReference type="InterPro" id="IPR050437">
    <property type="entry name" value="Ribos_protein_bS1-like"/>
</dbReference>
<dbReference type="SMART" id="SM00316">
    <property type="entry name" value="S1"/>
    <property type="match status" value="1"/>
</dbReference>
<dbReference type="GO" id="GO:0006412">
    <property type="term" value="P:translation"/>
    <property type="evidence" value="ECO:0007669"/>
    <property type="project" value="TreeGrafter"/>
</dbReference>
<dbReference type="Gene3D" id="2.40.50.140">
    <property type="entry name" value="Nucleic acid-binding proteins"/>
    <property type="match status" value="1"/>
</dbReference>
<feature type="domain" description="S1 motif" evidence="1">
    <location>
        <begin position="23"/>
        <end position="90"/>
    </location>
</feature>
<dbReference type="PANTHER" id="PTHR10724">
    <property type="entry name" value="30S RIBOSOMAL PROTEIN S1"/>
    <property type="match status" value="1"/>
</dbReference>
<proteinExistence type="predicted"/>
<dbReference type="GO" id="GO:0003735">
    <property type="term" value="F:structural constituent of ribosome"/>
    <property type="evidence" value="ECO:0007669"/>
    <property type="project" value="TreeGrafter"/>
</dbReference>
<dbReference type="PROSITE" id="PS50126">
    <property type="entry name" value="S1"/>
    <property type="match status" value="1"/>
</dbReference>
<dbReference type="InterPro" id="IPR012340">
    <property type="entry name" value="NA-bd_OB-fold"/>
</dbReference>
<evidence type="ECO:0000259" key="1">
    <source>
        <dbReference type="PROSITE" id="PS50126"/>
    </source>
</evidence>
<evidence type="ECO:0000313" key="2">
    <source>
        <dbReference type="EMBL" id="BED91922.1"/>
    </source>
</evidence>
<dbReference type="GO" id="GO:0003729">
    <property type="term" value="F:mRNA binding"/>
    <property type="evidence" value="ECO:0007669"/>
    <property type="project" value="TreeGrafter"/>
</dbReference>
<dbReference type="AlphaFoldDB" id="A0AA48I194"/>